<keyword evidence="9" id="KW-0503">Monooxygenase</keyword>
<gene>
    <name evidence="19" type="primary">eglD_6</name>
    <name evidence="19" type="ORF">LSUE1_G001049</name>
</gene>
<keyword evidence="6" id="KW-0136">Cellulose degradation</keyword>
<evidence type="ECO:0000256" key="16">
    <source>
        <dbReference type="ARBA" id="ARBA00047174"/>
    </source>
</evidence>
<keyword evidence="20" id="KW-1185">Reference proteome</keyword>
<dbReference type="PANTHER" id="PTHR33353">
    <property type="entry name" value="PUTATIVE (AFU_ORTHOLOGUE AFUA_1G12560)-RELATED"/>
    <property type="match status" value="1"/>
</dbReference>
<comment type="caution">
    <text evidence="19">The sequence shown here is derived from an EMBL/GenBank/DDBJ whole genome shotgun (WGS) entry which is preliminary data.</text>
</comment>
<feature type="domain" description="Auxiliary Activity family 9 catalytic" evidence="18">
    <location>
        <begin position="17"/>
        <end position="214"/>
    </location>
</feature>
<comment type="cofactor">
    <cofactor evidence="1">
        <name>Cu(2+)</name>
        <dbReference type="ChEBI" id="CHEBI:29036"/>
    </cofactor>
</comment>
<keyword evidence="8" id="KW-0186">Copper</keyword>
<feature type="chain" id="PRO_5035719048" description="lytic cellulose monooxygenase (C4-dehydrogenating)" evidence="17">
    <location>
        <begin position="17"/>
        <end position="232"/>
    </location>
</feature>
<evidence type="ECO:0000256" key="12">
    <source>
        <dbReference type="ARBA" id="ARBA00023277"/>
    </source>
</evidence>
<sequence>MKVFASLVALPSLATAHYVFPALINNGAATTQWEYVRQWTGYYSNGPVTDVSSLSIRCNVDGATKSASTLDVAAGSTVGFTAVSSITHPGTLQAYMAKVPAGQTAATWDGSGNVWFKIFGQGPTLGGSSLVWPSEGATQVSFKIPASLPSGQYLFRVEHIALHSASASGGAQFYISCGQINLTGGGSGTPTNLVAFPGAYKATDPGIMLNIYYPVVSRPFSSLIVERSSIRD</sequence>
<evidence type="ECO:0000256" key="3">
    <source>
        <dbReference type="ARBA" id="ARBA00022525"/>
    </source>
</evidence>
<evidence type="ECO:0000256" key="6">
    <source>
        <dbReference type="ARBA" id="ARBA00023001"/>
    </source>
</evidence>
<keyword evidence="5 17" id="KW-0732">Signal</keyword>
<evidence type="ECO:0000256" key="4">
    <source>
        <dbReference type="ARBA" id="ARBA00022723"/>
    </source>
</evidence>
<evidence type="ECO:0000256" key="1">
    <source>
        <dbReference type="ARBA" id="ARBA00001973"/>
    </source>
</evidence>
<evidence type="ECO:0000256" key="10">
    <source>
        <dbReference type="ARBA" id="ARBA00023157"/>
    </source>
</evidence>
<proteinExistence type="inferred from homology"/>
<keyword evidence="11" id="KW-0325">Glycoprotein</keyword>
<evidence type="ECO:0000256" key="5">
    <source>
        <dbReference type="ARBA" id="ARBA00022729"/>
    </source>
</evidence>
<evidence type="ECO:0000259" key="18">
    <source>
        <dbReference type="Pfam" id="PF03443"/>
    </source>
</evidence>
<dbReference type="OrthoDB" id="3496539at2759"/>
<evidence type="ECO:0000313" key="19">
    <source>
        <dbReference type="EMBL" id="TVY83450.1"/>
    </source>
</evidence>
<comment type="catalytic activity">
    <reaction evidence="15">
        <text>[(1-&gt;4)-beta-D-glucosyl]n+m + reduced acceptor + O2 = 4-dehydro-beta-D-glucosyl-[(1-&gt;4)-beta-D-glucosyl]n-1 + [(1-&gt;4)-beta-D-glucosyl]m + acceptor + H2O.</text>
        <dbReference type="EC" id="1.14.99.56"/>
    </reaction>
</comment>
<keyword evidence="3" id="KW-0964">Secreted</keyword>
<keyword evidence="10" id="KW-1015">Disulfide bond</keyword>
<dbReference type="GO" id="GO:0005576">
    <property type="term" value="C:extracellular region"/>
    <property type="evidence" value="ECO:0007669"/>
    <property type="project" value="UniProtKB-SubCell"/>
</dbReference>
<evidence type="ECO:0000256" key="2">
    <source>
        <dbReference type="ARBA" id="ARBA00004613"/>
    </source>
</evidence>
<keyword evidence="4" id="KW-0479">Metal-binding</keyword>
<evidence type="ECO:0000256" key="8">
    <source>
        <dbReference type="ARBA" id="ARBA00023008"/>
    </source>
</evidence>
<evidence type="ECO:0000256" key="13">
    <source>
        <dbReference type="ARBA" id="ARBA00023326"/>
    </source>
</evidence>
<feature type="signal peptide" evidence="17">
    <location>
        <begin position="1"/>
        <end position="16"/>
    </location>
</feature>
<dbReference type="EMBL" id="QGMK01000191">
    <property type="protein sequence ID" value="TVY83450.1"/>
    <property type="molecule type" value="Genomic_DNA"/>
</dbReference>
<dbReference type="EC" id="1.14.99.56" evidence="16"/>
<dbReference type="GO" id="GO:0046872">
    <property type="term" value="F:metal ion binding"/>
    <property type="evidence" value="ECO:0007669"/>
    <property type="project" value="UniProtKB-KW"/>
</dbReference>
<dbReference type="PANTHER" id="PTHR33353:SF10">
    <property type="entry name" value="ENDO-BETA-1,4-GLUCANASE D"/>
    <property type="match status" value="1"/>
</dbReference>
<protein>
    <recommendedName>
        <fullName evidence="16">lytic cellulose monooxygenase (C4-dehydrogenating)</fullName>
        <ecNumber evidence="16">1.14.99.56</ecNumber>
    </recommendedName>
</protein>
<comment type="subcellular location">
    <subcellularLocation>
        <location evidence="2">Secreted</location>
    </subcellularLocation>
</comment>
<dbReference type="Proteomes" id="UP000469558">
    <property type="component" value="Unassembled WGS sequence"/>
</dbReference>
<accession>A0A8T9CHF9</accession>
<keyword evidence="12" id="KW-0119">Carbohydrate metabolism</keyword>
<dbReference type="GO" id="GO:0030245">
    <property type="term" value="P:cellulose catabolic process"/>
    <property type="evidence" value="ECO:0007669"/>
    <property type="project" value="UniProtKB-KW"/>
</dbReference>
<name>A0A8T9CHF9_9HELO</name>
<evidence type="ECO:0000256" key="14">
    <source>
        <dbReference type="ARBA" id="ARBA00044502"/>
    </source>
</evidence>
<evidence type="ECO:0000256" key="7">
    <source>
        <dbReference type="ARBA" id="ARBA00023002"/>
    </source>
</evidence>
<keyword evidence="13" id="KW-0624">Polysaccharide degradation</keyword>
<dbReference type="AlphaFoldDB" id="A0A8T9CHF9"/>
<evidence type="ECO:0000256" key="17">
    <source>
        <dbReference type="SAM" id="SignalP"/>
    </source>
</evidence>
<evidence type="ECO:0000256" key="15">
    <source>
        <dbReference type="ARBA" id="ARBA00045077"/>
    </source>
</evidence>
<reference evidence="19 20" key="1">
    <citation type="submission" date="2018-05" db="EMBL/GenBank/DDBJ databases">
        <title>Genome sequencing and assembly of the regulated plant pathogen Lachnellula willkommii and related sister species for the development of diagnostic species identification markers.</title>
        <authorList>
            <person name="Giroux E."/>
            <person name="Bilodeau G."/>
        </authorList>
    </citation>
    <scope>NUCLEOTIDE SEQUENCE [LARGE SCALE GENOMIC DNA]</scope>
    <source>
        <strain evidence="19 20">CBS 268.59</strain>
    </source>
</reference>
<dbReference type="InterPro" id="IPR049892">
    <property type="entry name" value="AA9"/>
</dbReference>
<keyword evidence="7" id="KW-0560">Oxidoreductase</keyword>
<organism evidence="19 20">
    <name type="scientific">Lachnellula suecica</name>
    <dbReference type="NCBI Taxonomy" id="602035"/>
    <lineage>
        <taxon>Eukaryota</taxon>
        <taxon>Fungi</taxon>
        <taxon>Dikarya</taxon>
        <taxon>Ascomycota</taxon>
        <taxon>Pezizomycotina</taxon>
        <taxon>Leotiomycetes</taxon>
        <taxon>Helotiales</taxon>
        <taxon>Lachnaceae</taxon>
        <taxon>Lachnellula</taxon>
    </lineage>
</organism>
<evidence type="ECO:0000313" key="20">
    <source>
        <dbReference type="Proteomes" id="UP000469558"/>
    </source>
</evidence>
<dbReference type="CDD" id="cd21175">
    <property type="entry name" value="LPMO_AA9"/>
    <property type="match status" value="1"/>
</dbReference>
<dbReference type="Pfam" id="PF03443">
    <property type="entry name" value="AA9"/>
    <property type="match status" value="1"/>
</dbReference>
<dbReference type="GO" id="GO:0004497">
    <property type="term" value="F:monooxygenase activity"/>
    <property type="evidence" value="ECO:0007669"/>
    <property type="project" value="UniProtKB-KW"/>
</dbReference>
<dbReference type="InterPro" id="IPR005103">
    <property type="entry name" value="AA9_LPMO"/>
</dbReference>
<evidence type="ECO:0000256" key="9">
    <source>
        <dbReference type="ARBA" id="ARBA00023033"/>
    </source>
</evidence>
<comment type="similarity">
    <text evidence="14">Belongs to the polysaccharide monooxygenase AA9 family.</text>
</comment>
<evidence type="ECO:0000256" key="11">
    <source>
        <dbReference type="ARBA" id="ARBA00023180"/>
    </source>
</evidence>
<dbReference type="Gene3D" id="2.70.50.70">
    <property type="match status" value="1"/>
</dbReference>